<sequence>MGPAEVQPQVPVAWVGPAGGGWLWGMGGPAGRRVSTFAGAPGGIGGEGG</sequence>
<comment type="caution">
    <text evidence="1">The sequence shown here is derived from an EMBL/GenBank/DDBJ whole genome shotgun (WGS) entry which is preliminary data.</text>
</comment>
<protein>
    <submittedName>
        <fullName evidence="1">Uncharacterized protein</fullName>
    </submittedName>
</protein>
<evidence type="ECO:0000313" key="2">
    <source>
        <dbReference type="Proteomes" id="UP000189229"/>
    </source>
</evidence>
<proteinExistence type="predicted"/>
<accession>A0A1V3X4R0</accession>
<name>A0A1V3X4R0_MYCKA</name>
<reference evidence="1 2" key="1">
    <citation type="submission" date="2017-02" db="EMBL/GenBank/DDBJ databases">
        <title>Complete genome sequences of Mycobacterium kansasii strains isolated from rhesus macaques.</title>
        <authorList>
            <person name="Panda A."/>
            <person name="Nagaraj S."/>
            <person name="Zhao X."/>
            <person name="Tettelin H."/>
            <person name="Detolla L.J."/>
        </authorList>
    </citation>
    <scope>NUCLEOTIDE SEQUENCE [LARGE SCALE GENOMIC DNA]</scope>
    <source>
        <strain evidence="1 2">11-3813</strain>
    </source>
</reference>
<dbReference type="EMBL" id="MVBM01000004">
    <property type="protein sequence ID" value="OOK74189.1"/>
    <property type="molecule type" value="Genomic_DNA"/>
</dbReference>
<dbReference type="AlphaFoldDB" id="A0A1V3X4R0"/>
<gene>
    <name evidence="1" type="ORF">BZL30_5101</name>
</gene>
<organism evidence="1 2">
    <name type="scientific">Mycobacterium kansasii</name>
    <dbReference type="NCBI Taxonomy" id="1768"/>
    <lineage>
        <taxon>Bacteria</taxon>
        <taxon>Bacillati</taxon>
        <taxon>Actinomycetota</taxon>
        <taxon>Actinomycetes</taxon>
        <taxon>Mycobacteriales</taxon>
        <taxon>Mycobacteriaceae</taxon>
        <taxon>Mycobacterium</taxon>
    </lineage>
</organism>
<evidence type="ECO:0000313" key="1">
    <source>
        <dbReference type="EMBL" id="OOK74189.1"/>
    </source>
</evidence>
<dbReference type="Proteomes" id="UP000189229">
    <property type="component" value="Unassembled WGS sequence"/>
</dbReference>